<evidence type="ECO:0000256" key="2">
    <source>
        <dbReference type="ARBA" id="ARBA00001966"/>
    </source>
</evidence>
<sequence>MMDFPFPPALRLLRWAIHGTFAILLVIAVAGVAREGRGVLAVGGVLLLVLYAAGIVVEGRLPHFGGRTHLLLGRIWLVTVTLGWAALVLAAPQFVWLAFPLFFAYLHLLPLAVALPGVAVLTVGAIGAAGWHTGTMTAAQVIGPTIGAVVATLMALVYKALYVESEQRRILIDDLVRTRGKLVEAESDAARLTERERLAREIHDTLAQGMSSIILLLRAARRDLTDHPDEAALRIAEAERAAQDNLEEARNFVRALAPPALQHSSLTAALRRISEAAVAGSATRTRFEVSGVPVPLPADYDLVLLRVAQGALGNVSRHSGAANGRVTLTYLDDMVVLDVYDDGRGFDPDRPRNPKTGTGYGLRVMRDRVTALGGTLTVESAPGEGTAVAATLPLPAREVR</sequence>
<dbReference type="InterPro" id="IPR036890">
    <property type="entry name" value="HATPase_C_sf"/>
</dbReference>
<evidence type="ECO:0000256" key="14">
    <source>
        <dbReference type="ARBA" id="ARBA00024827"/>
    </source>
</evidence>
<dbReference type="InterPro" id="IPR004358">
    <property type="entry name" value="Sig_transdc_His_kin-like_C"/>
</dbReference>
<keyword evidence="10 18" id="KW-0418">Kinase</keyword>
<dbReference type="Proteomes" id="UP000546126">
    <property type="component" value="Unassembled WGS sequence"/>
</dbReference>
<dbReference type="PRINTS" id="PR00344">
    <property type="entry name" value="BCTRLSENSOR"/>
</dbReference>
<keyword evidence="7" id="KW-0963">Cytoplasm</keyword>
<reference evidence="18 19" key="1">
    <citation type="submission" date="2020-06" db="EMBL/GenBank/DDBJ databases">
        <authorList>
            <person name="Chanama M."/>
        </authorList>
    </citation>
    <scope>NUCLEOTIDE SEQUENCE [LARGE SCALE GENOMIC DNA]</scope>
    <source>
        <strain evidence="18 19">TBRC6557</strain>
    </source>
</reference>
<dbReference type="SUPFAM" id="SSF55874">
    <property type="entry name" value="ATPase domain of HSP90 chaperone/DNA topoisomerase II/histidine kinase"/>
    <property type="match status" value="1"/>
</dbReference>
<dbReference type="GO" id="GO:0046872">
    <property type="term" value="F:metal ion binding"/>
    <property type="evidence" value="ECO:0007669"/>
    <property type="project" value="UniProtKB-KW"/>
</dbReference>
<organism evidence="18 19">
    <name type="scientific">Nonomuraea rhodomycinica</name>
    <dbReference type="NCBI Taxonomy" id="1712872"/>
    <lineage>
        <taxon>Bacteria</taxon>
        <taxon>Bacillati</taxon>
        <taxon>Actinomycetota</taxon>
        <taxon>Actinomycetes</taxon>
        <taxon>Streptosporangiales</taxon>
        <taxon>Streptosporangiaceae</taxon>
        <taxon>Nonomuraea</taxon>
    </lineage>
</organism>
<protein>
    <recommendedName>
        <fullName evidence="5">Oxygen sensor histidine kinase NreB</fullName>
        <ecNumber evidence="4">2.7.13.3</ecNumber>
    </recommendedName>
    <alternativeName>
        <fullName evidence="15">Nitrogen regulation protein B</fullName>
    </alternativeName>
</protein>
<dbReference type="GO" id="GO:0046983">
    <property type="term" value="F:protein dimerization activity"/>
    <property type="evidence" value="ECO:0007669"/>
    <property type="project" value="InterPro"/>
</dbReference>
<dbReference type="PANTHER" id="PTHR24421:SF62">
    <property type="entry name" value="SENSORY TRANSDUCTION HISTIDINE KINASE"/>
    <property type="match status" value="1"/>
</dbReference>
<dbReference type="Gene3D" id="3.30.565.10">
    <property type="entry name" value="Histidine kinase-like ATPase, C-terminal domain"/>
    <property type="match status" value="1"/>
</dbReference>
<dbReference type="CDD" id="cd16917">
    <property type="entry name" value="HATPase_UhpB-NarQ-NarX-like"/>
    <property type="match status" value="1"/>
</dbReference>
<evidence type="ECO:0000256" key="16">
    <source>
        <dbReference type="SAM" id="Phobius"/>
    </source>
</evidence>
<dbReference type="InterPro" id="IPR050482">
    <property type="entry name" value="Sensor_HK_TwoCompSys"/>
</dbReference>
<comment type="function">
    <text evidence="14">Member of the two-component regulatory system NreB/NreC involved in the control of dissimilatory nitrate/nitrite reduction in response to oxygen. NreB functions as a direct oxygen sensor histidine kinase which is autophosphorylated, in the absence of oxygen, probably at the conserved histidine residue, and transfers its phosphate group probably to a conserved aspartate residue of NreC. NreB/NreC activates the expression of the nitrate (narGHJI) and nitrite (nir) reductase operons, as well as the putative nitrate transporter gene narT.</text>
</comment>
<keyword evidence="19" id="KW-1185">Reference proteome</keyword>
<evidence type="ECO:0000313" key="19">
    <source>
        <dbReference type="Proteomes" id="UP000546126"/>
    </source>
</evidence>
<evidence type="ECO:0000256" key="13">
    <source>
        <dbReference type="ARBA" id="ARBA00023014"/>
    </source>
</evidence>
<dbReference type="RefSeq" id="WP_175602127.1">
    <property type="nucleotide sequence ID" value="NZ_JABWGO010000004.1"/>
</dbReference>
<evidence type="ECO:0000259" key="17">
    <source>
        <dbReference type="PROSITE" id="PS50109"/>
    </source>
</evidence>
<dbReference type="Pfam" id="PF02518">
    <property type="entry name" value="HATPase_c"/>
    <property type="match status" value="1"/>
</dbReference>
<dbReference type="SMART" id="SM00387">
    <property type="entry name" value="HATPase_c"/>
    <property type="match status" value="1"/>
</dbReference>
<evidence type="ECO:0000256" key="10">
    <source>
        <dbReference type="ARBA" id="ARBA00022777"/>
    </source>
</evidence>
<dbReference type="EMBL" id="JABWGO010000004">
    <property type="protein sequence ID" value="NUW42626.1"/>
    <property type="molecule type" value="Genomic_DNA"/>
</dbReference>
<evidence type="ECO:0000256" key="6">
    <source>
        <dbReference type="ARBA" id="ARBA00022485"/>
    </source>
</evidence>
<dbReference type="PIRSF" id="PIRSF037434">
    <property type="entry name" value="STHK_ChrS"/>
    <property type="match status" value="1"/>
</dbReference>
<keyword evidence="8" id="KW-0808">Transferase</keyword>
<evidence type="ECO:0000256" key="11">
    <source>
        <dbReference type="ARBA" id="ARBA00023004"/>
    </source>
</evidence>
<evidence type="ECO:0000313" key="18">
    <source>
        <dbReference type="EMBL" id="NUW42626.1"/>
    </source>
</evidence>
<evidence type="ECO:0000256" key="8">
    <source>
        <dbReference type="ARBA" id="ARBA00022679"/>
    </source>
</evidence>
<dbReference type="Gene3D" id="1.20.5.1930">
    <property type="match status" value="1"/>
</dbReference>
<keyword evidence="12" id="KW-0902">Two-component regulatory system</keyword>
<dbReference type="GO" id="GO:0005737">
    <property type="term" value="C:cytoplasm"/>
    <property type="evidence" value="ECO:0007669"/>
    <property type="project" value="UniProtKB-SubCell"/>
</dbReference>
<dbReference type="GO" id="GO:0051539">
    <property type="term" value="F:4 iron, 4 sulfur cluster binding"/>
    <property type="evidence" value="ECO:0007669"/>
    <property type="project" value="UniProtKB-KW"/>
</dbReference>
<accession>A0A7Y6IQP5</accession>
<keyword evidence="16" id="KW-1133">Transmembrane helix</keyword>
<evidence type="ECO:0000256" key="3">
    <source>
        <dbReference type="ARBA" id="ARBA00004496"/>
    </source>
</evidence>
<evidence type="ECO:0000256" key="15">
    <source>
        <dbReference type="ARBA" id="ARBA00030800"/>
    </source>
</evidence>
<keyword evidence="16" id="KW-0472">Membrane</keyword>
<feature type="transmembrane region" description="Helical" evidence="16">
    <location>
        <begin position="141"/>
        <end position="161"/>
    </location>
</feature>
<keyword evidence="11" id="KW-0408">Iron</keyword>
<dbReference type="Pfam" id="PF07730">
    <property type="entry name" value="HisKA_3"/>
    <property type="match status" value="1"/>
</dbReference>
<feature type="domain" description="Histidine kinase" evidence="17">
    <location>
        <begin position="304"/>
        <end position="396"/>
    </location>
</feature>
<keyword evidence="16" id="KW-0812">Transmembrane</keyword>
<dbReference type="GO" id="GO:0016020">
    <property type="term" value="C:membrane"/>
    <property type="evidence" value="ECO:0007669"/>
    <property type="project" value="InterPro"/>
</dbReference>
<dbReference type="InterPro" id="IPR005467">
    <property type="entry name" value="His_kinase_dom"/>
</dbReference>
<dbReference type="InterPro" id="IPR017205">
    <property type="entry name" value="Sig_transdc_His_kinase_ChrS"/>
</dbReference>
<feature type="transmembrane region" description="Helical" evidence="16">
    <location>
        <begin position="71"/>
        <end position="96"/>
    </location>
</feature>
<evidence type="ECO:0000256" key="5">
    <source>
        <dbReference type="ARBA" id="ARBA00017322"/>
    </source>
</evidence>
<name>A0A7Y6IQP5_9ACTN</name>
<dbReference type="InterPro" id="IPR011712">
    <property type="entry name" value="Sig_transdc_His_kin_sub3_dim/P"/>
</dbReference>
<feature type="transmembrane region" description="Helical" evidence="16">
    <location>
        <begin position="12"/>
        <end position="33"/>
    </location>
</feature>
<keyword evidence="9" id="KW-0479">Metal-binding</keyword>
<comment type="cofactor">
    <cofactor evidence="2">
        <name>[4Fe-4S] cluster</name>
        <dbReference type="ChEBI" id="CHEBI:49883"/>
    </cofactor>
</comment>
<evidence type="ECO:0000256" key="12">
    <source>
        <dbReference type="ARBA" id="ARBA00023012"/>
    </source>
</evidence>
<comment type="catalytic activity">
    <reaction evidence="1">
        <text>ATP + protein L-histidine = ADP + protein N-phospho-L-histidine.</text>
        <dbReference type="EC" id="2.7.13.3"/>
    </reaction>
</comment>
<dbReference type="InterPro" id="IPR003594">
    <property type="entry name" value="HATPase_dom"/>
</dbReference>
<dbReference type="AlphaFoldDB" id="A0A7Y6IQP5"/>
<dbReference type="PROSITE" id="PS50109">
    <property type="entry name" value="HIS_KIN"/>
    <property type="match status" value="1"/>
</dbReference>
<comment type="caution">
    <text evidence="18">The sequence shown here is derived from an EMBL/GenBank/DDBJ whole genome shotgun (WGS) entry which is preliminary data.</text>
</comment>
<dbReference type="EC" id="2.7.13.3" evidence="4"/>
<comment type="subcellular location">
    <subcellularLocation>
        <location evidence="3">Cytoplasm</location>
    </subcellularLocation>
</comment>
<evidence type="ECO:0000256" key="1">
    <source>
        <dbReference type="ARBA" id="ARBA00000085"/>
    </source>
</evidence>
<dbReference type="PANTHER" id="PTHR24421">
    <property type="entry name" value="NITRATE/NITRITE SENSOR PROTEIN NARX-RELATED"/>
    <property type="match status" value="1"/>
</dbReference>
<evidence type="ECO:0000256" key="4">
    <source>
        <dbReference type="ARBA" id="ARBA00012438"/>
    </source>
</evidence>
<gene>
    <name evidence="18" type="ORF">HT134_21150</name>
</gene>
<feature type="transmembrane region" description="Helical" evidence="16">
    <location>
        <begin position="39"/>
        <end position="59"/>
    </location>
</feature>
<keyword evidence="6" id="KW-0004">4Fe-4S</keyword>
<dbReference type="GO" id="GO:0000155">
    <property type="term" value="F:phosphorelay sensor kinase activity"/>
    <property type="evidence" value="ECO:0007669"/>
    <property type="project" value="InterPro"/>
</dbReference>
<evidence type="ECO:0000256" key="9">
    <source>
        <dbReference type="ARBA" id="ARBA00022723"/>
    </source>
</evidence>
<keyword evidence="13" id="KW-0411">Iron-sulfur</keyword>
<evidence type="ECO:0000256" key="7">
    <source>
        <dbReference type="ARBA" id="ARBA00022490"/>
    </source>
</evidence>
<proteinExistence type="predicted"/>
<feature type="transmembrane region" description="Helical" evidence="16">
    <location>
        <begin position="102"/>
        <end position="129"/>
    </location>
</feature>